<organism evidence="2 3">
    <name type="scientific">Flavobacterium collinsii</name>
    <dbReference type="NCBI Taxonomy" id="1114861"/>
    <lineage>
        <taxon>Bacteria</taxon>
        <taxon>Pseudomonadati</taxon>
        <taxon>Bacteroidota</taxon>
        <taxon>Flavobacteriia</taxon>
        <taxon>Flavobacteriales</taxon>
        <taxon>Flavobacteriaceae</taxon>
        <taxon>Flavobacterium</taxon>
    </lineage>
</organism>
<accession>A0A9W4X861</accession>
<dbReference type="Proteomes" id="UP001152749">
    <property type="component" value="Chromosome"/>
</dbReference>
<reference evidence="2" key="1">
    <citation type="submission" date="2022-09" db="EMBL/GenBank/DDBJ databases">
        <authorList>
            <person name="Duchaud E."/>
        </authorList>
    </citation>
    <scope>NUCLEOTIDE SEQUENCE</scope>
    <source>
        <strain evidence="2">TRV642</strain>
    </source>
</reference>
<evidence type="ECO:0000313" key="2">
    <source>
        <dbReference type="EMBL" id="CAI2769101.1"/>
    </source>
</evidence>
<dbReference type="KEGG" id="fcs:TRV642_4445"/>
<evidence type="ECO:0000313" key="3">
    <source>
        <dbReference type="Proteomes" id="UP001152749"/>
    </source>
</evidence>
<protein>
    <recommendedName>
        <fullName evidence="4">DUF4251 domain-containing protein</fullName>
    </recommendedName>
</protein>
<proteinExistence type="predicted"/>
<keyword evidence="1" id="KW-0732">Signal</keyword>
<dbReference type="Pfam" id="PF14059">
    <property type="entry name" value="DUF4251"/>
    <property type="match status" value="1"/>
</dbReference>
<dbReference type="InterPro" id="IPR025347">
    <property type="entry name" value="DUF4251"/>
</dbReference>
<feature type="chain" id="PRO_5040936800" description="DUF4251 domain-containing protein" evidence="1">
    <location>
        <begin position="22"/>
        <end position="173"/>
    </location>
</feature>
<name>A0A9W4X861_9FLAO</name>
<gene>
    <name evidence="2" type="ORF">TRV642_4445</name>
</gene>
<dbReference type="RefSeq" id="WP_263361564.1">
    <property type="nucleotide sequence ID" value="NZ_OX336425.1"/>
</dbReference>
<dbReference type="EMBL" id="OX336425">
    <property type="protein sequence ID" value="CAI2769101.1"/>
    <property type="molecule type" value="Genomic_DNA"/>
</dbReference>
<sequence length="173" mass="19742">MKTKLSILLVLCCFLTISVSGQEKTKKELKAERELQQQKEIEALVTSRKFDFEAQKLTPQGGRFIILDYNTYFLKFNTEKTTCDLPFFGRAFNVDYGGDGGIKFEGTPEDIKVEQKKKSYIVKATVKGKNDVYVLMFSIFYNGNTTLTITSNNRAFISYDGVIRAPKVEENKK</sequence>
<evidence type="ECO:0008006" key="4">
    <source>
        <dbReference type="Google" id="ProtNLM"/>
    </source>
</evidence>
<dbReference type="AlphaFoldDB" id="A0A9W4X861"/>
<feature type="signal peptide" evidence="1">
    <location>
        <begin position="1"/>
        <end position="21"/>
    </location>
</feature>
<dbReference type="Gene3D" id="2.40.128.410">
    <property type="match status" value="1"/>
</dbReference>
<evidence type="ECO:0000256" key="1">
    <source>
        <dbReference type="SAM" id="SignalP"/>
    </source>
</evidence>